<organism evidence="1 2">
    <name type="scientific">Leptolyngbya subtilissima DQ-A4</name>
    <dbReference type="NCBI Taxonomy" id="2933933"/>
    <lineage>
        <taxon>Bacteria</taxon>
        <taxon>Bacillati</taxon>
        <taxon>Cyanobacteriota</taxon>
        <taxon>Cyanophyceae</taxon>
        <taxon>Leptolyngbyales</taxon>
        <taxon>Leptolyngbyaceae</taxon>
        <taxon>Leptolyngbya group</taxon>
        <taxon>Leptolyngbya</taxon>
    </lineage>
</organism>
<name>A0ABV0KEG6_9CYAN</name>
<comment type="caution">
    <text evidence="1">The sequence shown here is derived from an EMBL/GenBank/DDBJ whole genome shotgun (WGS) entry which is preliminary data.</text>
</comment>
<protein>
    <submittedName>
        <fullName evidence="1">Uncharacterized protein</fullName>
    </submittedName>
</protein>
<sequence>MDKTAESMSTVFGCRIEPTTIAAFKKSCADRGVKPTQEIRQFIRSQVPQK</sequence>
<reference evidence="1 2" key="1">
    <citation type="submission" date="2022-04" db="EMBL/GenBank/DDBJ databases">
        <title>Positive selection, recombination, and allopatry shape intraspecific diversity of widespread and dominant cyanobacteria.</title>
        <authorList>
            <person name="Wei J."/>
            <person name="Shu W."/>
            <person name="Hu C."/>
        </authorList>
    </citation>
    <scope>NUCLEOTIDE SEQUENCE [LARGE SCALE GENOMIC DNA]</scope>
    <source>
        <strain evidence="1 2">DQ-A4</strain>
    </source>
</reference>
<accession>A0ABV0KEG6</accession>
<evidence type="ECO:0000313" key="1">
    <source>
        <dbReference type="EMBL" id="MEP0950282.1"/>
    </source>
</evidence>
<evidence type="ECO:0000313" key="2">
    <source>
        <dbReference type="Proteomes" id="UP001482513"/>
    </source>
</evidence>
<dbReference type="Proteomes" id="UP001482513">
    <property type="component" value="Unassembled WGS sequence"/>
</dbReference>
<gene>
    <name evidence="1" type="ORF">NC992_25675</name>
</gene>
<dbReference type="EMBL" id="JAMPKX010000026">
    <property type="protein sequence ID" value="MEP0950282.1"/>
    <property type="molecule type" value="Genomic_DNA"/>
</dbReference>
<keyword evidence="2" id="KW-1185">Reference proteome</keyword>
<proteinExistence type="predicted"/>